<gene>
    <name evidence="2" type="ORF">EYF80_052268</name>
</gene>
<evidence type="ECO:0000313" key="2">
    <source>
        <dbReference type="EMBL" id="TNN37557.1"/>
    </source>
</evidence>
<reference evidence="2 3" key="1">
    <citation type="submission" date="2019-03" db="EMBL/GenBank/DDBJ databases">
        <title>First draft genome of Liparis tanakae, snailfish: a comprehensive survey of snailfish specific genes.</title>
        <authorList>
            <person name="Kim W."/>
            <person name="Song I."/>
            <person name="Jeong J.-H."/>
            <person name="Kim D."/>
            <person name="Kim S."/>
            <person name="Ryu S."/>
            <person name="Song J.Y."/>
            <person name="Lee S.K."/>
        </authorList>
    </citation>
    <scope>NUCLEOTIDE SEQUENCE [LARGE SCALE GENOMIC DNA]</scope>
    <source>
        <tissue evidence="2">Muscle</tissue>
    </source>
</reference>
<sequence>MCLQSPTWGLVEVGFALQLQPRDPKGNRLPASGRVSGAAPVICFLVTCRSPARGFRRKAQTVRSYVTSPRRGRPTRARARVEAGNRITRKESKRALTLIYFIICFLLHSNILKCDAYITSAESPVTPECISV</sequence>
<name>A0A4Z2F8S9_9TELE</name>
<dbReference type="EMBL" id="SRLO01001471">
    <property type="protein sequence ID" value="TNN37557.1"/>
    <property type="molecule type" value="Genomic_DNA"/>
</dbReference>
<evidence type="ECO:0000256" key="1">
    <source>
        <dbReference type="SAM" id="Phobius"/>
    </source>
</evidence>
<accession>A0A4Z2F8S9</accession>
<proteinExistence type="predicted"/>
<comment type="caution">
    <text evidence="2">The sequence shown here is derived from an EMBL/GenBank/DDBJ whole genome shotgun (WGS) entry which is preliminary data.</text>
</comment>
<keyword evidence="3" id="KW-1185">Reference proteome</keyword>
<dbReference type="AlphaFoldDB" id="A0A4Z2F8S9"/>
<feature type="transmembrane region" description="Helical" evidence="1">
    <location>
        <begin position="95"/>
        <end position="112"/>
    </location>
</feature>
<dbReference type="Proteomes" id="UP000314294">
    <property type="component" value="Unassembled WGS sequence"/>
</dbReference>
<organism evidence="2 3">
    <name type="scientific">Liparis tanakae</name>
    <name type="common">Tanaka's snailfish</name>
    <dbReference type="NCBI Taxonomy" id="230148"/>
    <lineage>
        <taxon>Eukaryota</taxon>
        <taxon>Metazoa</taxon>
        <taxon>Chordata</taxon>
        <taxon>Craniata</taxon>
        <taxon>Vertebrata</taxon>
        <taxon>Euteleostomi</taxon>
        <taxon>Actinopterygii</taxon>
        <taxon>Neopterygii</taxon>
        <taxon>Teleostei</taxon>
        <taxon>Neoteleostei</taxon>
        <taxon>Acanthomorphata</taxon>
        <taxon>Eupercaria</taxon>
        <taxon>Perciformes</taxon>
        <taxon>Cottioidei</taxon>
        <taxon>Cottales</taxon>
        <taxon>Liparidae</taxon>
        <taxon>Liparis</taxon>
    </lineage>
</organism>
<keyword evidence="1" id="KW-0812">Transmembrane</keyword>
<keyword evidence="1" id="KW-1133">Transmembrane helix</keyword>
<keyword evidence="1" id="KW-0472">Membrane</keyword>
<protein>
    <submittedName>
        <fullName evidence="2">Uncharacterized protein</fullName>
    </submittedName>
</protein>
<evidence type="ECO:0000313" key="3">
    <source>
        <dbReference type="Proteomes" id="UP000314294"/>
    </source>
</evidence>